<feature type="binding site" evidence="2">
    <location>
        <begin position="221"/>
        <end position="228"/>
    </location>
    <ligand>
        <name>ATP</name>
        <dbReference type="ChEBI" id="CHEBI:30616"/>
    </ligand>
</feature>
<accession>A0ABD1XV40</accession>
<evidence type="ECO:0000313" key="5">
    <source>
        <dbReference type="Proteomes" id="UP001605036"/>
    </source>
</evidence>
<keyword evidence="2" id="KW-0067">ATP-binding</keyword>
<keyword evidence="5" id="KW-1185">Reference proteome</keyword>
<dbReference type="InterPro" id="IPR001752">
    <property type="entry name" value="Kinesin_motor_dom"/>
</dbReference>
<dbReference type="GO" id="GO:0003774">
    <property type="term" value="F:cytoskeletal motor activity"/>
    <property type="evidence" value="ECO:0007669"/>
    <property type="project" value="UniProtKB-UniRule"/>
</dbReference>
<dbReference type="AlphaFoldDB" id="A0ABD1XV40"/>
<gene>
    <name evidence="4" type="ORF">R1flu_024508</name>
</gene>
<keyword evidence="1 2" id="KW-0505">Motor protein</keyword>
<dbReference type="Proteomes" id="UP001605036">
    <property type="component" value="Unassembled WGS sequence"/>
</dbReference>
<evidence type="ECO:0000256" key="2">
    <source>
        <dbReference type="PROSITE-ProRule" id="PRU00283"/>
    </source>
</evidence>
<evidence type="ECO:0000256" key="1">
    <source>
        <dbReference type="ARBA" id="ARBA00023175"/>
    </source>
</evidence>
<dbReference type="EMBL" id="JBHFFA010000007">
    <property type="protein sequence ID" value="KAL2612816.1"/>
    <property type="molecule type" value="Genomic_DNA"/>
</dbReference>
<organism evidence="4 5">
    <name type="scientific">Riccia fluitans</name>
    <dbReference type="NCBI Taxonomy" id="41844"/>
    <lineage>
        <taxon>Eukaryota</taxon>
        <taxon>Viridiplantae</taxon>
        <taxon>Streptophyta</taxon>
        <taxon>Embryophyta</taxon>
        <taxon>Marchantiophyta</taxon>
        <taxon>Marchantiopsida</taxon>
        <taxon>Marchantiidae</taxon>
        <taxon>Marchantiales</taxon>
        <taxon>Ricciaceae</taxon>
        <taxon>Riccia</taxon>
    </lineage>
</organism>
<dbReference type="Pfam" id="PF00225">
    <property type="entry name" value="Kinesin"/>
    <property type="match status" value="1"/>
</dbReference>
<dbReference type="GO" id="GO:0005524">
    <property type="term" value="F:ATP binding"/>
    <property type="evidence" value="ECO:0007669"/>
    <property type="project" value="UniProtKB-UniRule"/>
</dbReference>
<dbReference type="PANTHER" id="PTHR47969:SF29">
    <property type="entry name" value="KINESIN-LIKE PROTEIN"/>
    <property type="match status" value="1"/>
</dbReference>
<comment type="similarity">
    <text evidence="2">Belongs to the TRAFAC class myosin-kinesin ATPase superfamily. Kinesin family.</text>
</comment>
<protein>
    <recommendedName>
        <fullName evidence="3">Kinesin motor domain-containing protein</fullName>
    </recommendedName>
</protein>
<dbReference type="PANTHER" id="PTHR47969">
    <property type="entry name" value="CHROMOSOME-ASSOCIATED KINESIN KIF4A-RELATED"/>
    <property type="match status" value="1"/>
</dbReference>
<dbReference type="PROSITE" id="PS50067">
    <property type="entry name" value="KINESIN_MOTOR_2"/>
    <property type="match status" value="1"/>
</dbReference>
<dbReference type="InterPro" id="IPR036961">
    <property type="entry name" value="Kinesin_motor_dom_sf"/>
</dbReference>
<reference evidence="4 5" key="1">
    <citation type="submission" date="2024-09" db="EMBL/GenBank/DDBJ databases">
        <title>Chromosome-scale assembly of Riccia fluitans.</title>
        <authorList>
            <person name="Paukszto L."/>
            <person name="Sawicki J."/>
            <person name="Karawczyk K."/>
            <person name="Piernik-Szablinska J."/>
            <person name="Szczecinska M."/>
            <person name="Mazdziarz M."/>
        </authorList>
    </citation>
    <scope>NUCLEOTIDE SEQUENCE [LARGE SCALE GENOMIC DNA]</scope>
    <source>
        <strain evidence="4">Rf_01</strain>
        <tissue evidence="4">Aerial parts of the thallus</tissue>
    </source>
</reference>
<dbReference type="Gene3D" id="3.40.850.10">
    <property type="entry name" value="Kinesin motor domain"/>
    <property type="match status" value="1"/>
</dbReference>
<dbReference type="SMART" id="SM00129">
    <property type="entry name" value="KISc"/>
    <property type="match status" value="1"/>
</dbReference>
<dbReference type="SUPFAM" id="SSF52540">
    <property type="entry name" value="P-loop containing nucleoside triphosphate hydrolases"/>
    <property type="match status" value="1"/>
</dbReference>
<evidence type="ECO:0000259" key="3">
    <source>
        <dbReference type="PROSITE" id="PS50067"/>
    </source>
</evidence>
<name>A0ABD1XV40_9MARC</name>
<dbReference type="InterPro" id="IPR027640">
    <property type="entry name" value="Kinesin-like_fam"/>
</dbReference>
<sequence length="293" mass="33464">MRTPVPTAWKKERPGLRYRLQFSLVRELGLRAEVAVVEDSRLPLRMYVPLHRYFRLYQVQVEDQWSANCVALRNFQYCGKDQGYAVGHFGHFGQRITFDFASESSGALYTAPREMATAFSEEPTFIPKEKESNIKVYVRIRPLSKEELLVGDSSAVTVLRDGKTAQVVEEGAGYKLTTRTFKFDGCLGPTVDQDQVMERLRVSKMLDSVLEGYSSTIMACGQTGSGKTYTMSGRDEGAHRRNAWGKLERKEDGLIARSVTYLFDAMDKRRANSDQEKLYTMRASYYEVYNEQV</sequence>
<evidence type="ECO:0000313" key="4">
    <source>
        <dbReference type="EMBL" id="KAL2612816.1"/>
    </source>
</evidence>
<feature type="domain" description="Kinesin motor" evidence="3">
    <location>
        <begin position="133"/>
        <end position="293"/>
    </location>
</feature>
<proteinExistence type="inferred from homology"/>
<dbReference type="InterPro" id="IPR027417">
    <property type="entry name" value="P-loop_NTPase"/>
</dbReference>
<keyword evidence="2" id="KW-0547">Nucleotide-binding</keyword>
<comment type="caution">
    <text evidence="4">The sequence shown here is derived from an EMBL/GenBank/DDBJ whole genome shotgun (WGS) entry which is preliminary data.</text>
</comment>